<accession>J0D5S0</accession>
<dbReference type="Pfam" id="PF06993">
    <property type="entry name" value="DUF1304"/>
    <property type="match status" value="1"/>
</dbReference>
<reference evidence="2 3" key="1">
    <citation type="submission" date="2012-01" db="EMBL/GenBank/DDBJ databases">
        <title>The Genome Sequence of Scardovia wiggsiae F0424.</title>
        <authorList>
            <consortium name="The Broad Institute Genome Sequencing Platform"/>
            <person name="Earl A."/>
            <person name="Ward D."/>
            <person name="Feldgarden M."/>
            <person name="Gevers D."/>
            <person name="Izard J."/>
            <person name="Ganesan A."/>
            <person name="Baranova O.V."/>
            <person name="Blanton J.M."/>
            <person name="Tanner A.C."/>
            <person name="Mathney J."/>
            <person name="Dewhirst F.E."/>
            <person name="Young S.K."/>
            <person name="Zeng Q."/>
            <person name="Gargeya S."/>
            <person name="Fitzgerald M."/>
            <person name="Haas B."/>
            <person name="Abouelleil A."/>
            <person name="Alvarado L."/>
            <person name="Arachchi H.M."/>
            <person name="Berlin A."/>
            <person name="Chapman S.B."/>
            <person name="Gearin G."/>
            <person name="Goldberg J."/>
            <person name="Griggs A."/>
            <person name="Gujja S."/>
            <person name="Hansen M."/>
            <person name="Heiman D."/>
            <person name="Howarth C."/>
            <person name="Larimer J."/>
            <person name="Lui A."/>
            <person name="MacDonald P.J.P."/>
            <person name="McCowen C."/>
            <person name="Montmayeur A."/>
            <person name="Murphy C."/>
            <person name="Neiman D."/>
            <person name="Pearson M."/>
            <person name="Priest M."/>
            <person name="Roberts A."/>
            <person name="Saif S."/>
            <person name="Shea T."/>
            <person name="Sisk P."/>
            <person name="Stolte C."/>
            <person name="Sykes S."/>
            <person name="Wortman J."/>
            <person name="Nusbaum C."/>
            <person name="Birren B."/>
        </authorList>
    </citation>
    <scope>NUCLEOTIDE SEQUENCE [LARGE SCALE GENOMIC DNA]</scope>
    <source>
        <strain evidence="2 3">F0424</strain>
    </source>
</reference>
<proteinExistence type="predicted"/>
<sequence length="118" mass="12848">MNMALQIFCCLIAAEFAYIFYLETVIPDSGTTAKVFGMDVKDLKMPAMRTAMKNQGVYNLGIAVLLVLAVFVLHSRDAVIGLLAYIICVALYGSFTVSKTIILKQGGLAIIALILCFF</sequence>
<dbReference type="eggNOG" id="COG3759">
    <property type="taxonomic scope" value="Bacteria"/>
</dbReference>
<protein>
    <recommendedName>
        <fullName evidence="4">DUF1304 domain-containing protein</fullName>
    </recommendedName>
</protein>
<evidence type="ECO:0000313" key="3">
    <source>
        <dbReference type="Proteomes" id="UP000006415"/>
    </source>
</evidence>
<feature type="transmembrane region" description="Helical" evidence="1">
    <location>
        <begin position="78"/>
        <end position="95"/>
    </location>
</feature>
<organism evidence="2 3">
    <name type="scientific">Scardovia wiggsiae F0424</name>
    <dbReference type="NCBI Taxonomy" id="857290"/>
    <lineage>
        <taxon>Bacteria</taxon>
        <taxon>Bacillati</taxon>
        <taxon>Actinomycetota</taxon>
        <taxon>Actinomycetes</taxon>
        <taxon>Bifidobacteriales</taxon>
        <taxon>Bifidobacteriaceae</taxon>
        <taxon>Scardovia</taxon>
    </lineage>
</organism>
<evidence type="ECO:0000256" key="1">
    <source>
        <dbReference type="SAM" id="Phobius"/>
    </source>
</evidence>
<dbReference type="OrthoDB" id="9803832at2"/>
<dbReference type="Proteomes" id="UP000006415">
    <property type="component" value="Unassembled WGS sequence"/>
</dbReference>
<dbReference type="PANTHER" id="PTHR38446">
    <property type="entry name" value="BLL0914 PROTEIN"/>
    <property type="match status" value="1"/>
</dbReference>
<gene>
    <name evidence="2" type="ORF">HMPREF9156_00104</name>
</gene>
<dbReference type="PANTHER" id="PTHR38446:SF1">
    <property type="entry name" value="BLL0914 PROTEIN"/>
    <property type="match status" value="1"/>
</dbReference>
<keyword evidence="1" id="KW-1133">Transmembrane helix</keyword>
<evidence type="ECO:0000313" key="2">
    <source>
        <dbReference type="EMBL" id="EJD65340.1"/>
    </source>
</evidence>
<dbReference type="InterPro" id="IPR009732">
    <property type="entry name" value="DUF1304"/>
</dbReference>
<dbReference type="HOGENOM" id="CLU_129819_2_1_11"/>
<dbReference type="EMBL" id="AGZS01000001">
    <property type="protein sequence ID" value="EJD65340.1"/>
    <property type="molecule type" value="Genomic_DNA"/>
</dbReference>
<dbReference type="STRING" id="857290.HMPREF9156_00104"/>
<dbReference type="AlphaFoldDB" id="J0D5S0"/>
<keyword evidence="3" id="KW-1185">Reference proteome</keyword>
<keyword evidence="1" id="KW-0472">Membrane</keyword>
<keyword evidence="1" id="KW-0812">Transmembrane</keyword>
<feature type="transmembrane region" description="Helical" evidence="1">
    <location>
        <begin position="56"/>
        <end position="73"/>
    </location>
</feature>
<comment type="caution">
    <text evidence="2">The sequence shown here is derived from an EMBL/GenBank/DDBJ whole genome shotgun (WGS) entry which is preliminary data.</text>
</comment>
<evidence type="ECO:0008006" key="4">
    <source>
        <dbReference type="Google" id="ProtNLM"/>
    </source>
</evidence>
<name>J0D5S0_9BIFI</name>